<evidence type="ECO:0000256" key="5">
    <source>
        <dbReference type="ARBA" id="ARBA00022692"/>
    </source>
</evidence>
<feature type="transmembrane region" description="Helical" evidence="9">
    <location>
        <begin position="21"/>
        <end position="42"/>
    </location>
</feature>
<evidence type="ECO:0000256" key="7">
    <source>
        <dbReference type="ARBA" id="ARBA00023136"/>
    </source>
</evidence>
<comment type="subunit">
    <text evidence="9">The complex comprises the extracytoplasmic solute receptor protein and the two transmembrane proteins.</text>
</comment>
<accession>A0A1H3G9N9</accession>
<comment type="similarity">
    <text evidence="8 9">Belongs to the TRAP transporter small permease family.</text>
</comment>
<evidence type="ECO:0000256" key="1">
    <source>
        <dbReference type="ARBA" id="ARBA00004429"/>
    </source>
</evidence>
<dbReference type="RefSeq" id="WP_092571791.1">
    <property type="nucleotide sequence ID" value="NZ_FNNI01000009.1"/>
</dbReference>
<dbReference type="PANTHER" id="PTHR35011:SF2">
    <property type="entry name" value="2,3-DIKETO-L-GULONATE TRAP TRANSPORTER SMALL PERMEASE PROTEIN YIAM"/>
    <property type="match status" value="1"/>
</dbReference>
<organism evidence="11 12">
    <name type="scientific">Aidingimonas halophila</name>
    <dbReference type="NCBI Taxonomy" id="574349"/>
    <lineage>
        <taxon>Bacteria</taxon>
        <taxon>Pseudomonadati</taxon>
        <taxon>Pseudomonadota</taxon>
        <taxon>Gammaproteobacteria</taxon>
        <taxon>Oceanospirillales</taxon>
        <taxon>Halomonadaceae</taxon>
        <taxon>Aidingimonas</taxon>
    </lineage>
</organism>
<feature type="transmembrane region" description="Helical" evidence="9">
    <location>
        <begin position="134"/>
        <end position="155"/>
    </location>
</feature>
<dbReference type="Pfam" id="PF04290">
    <property type="entry name" value="DctQ"/>
    <property type="match status" value="1"/>
</dbReference>
<gene>
    <name evidence="11" type="ORF">SAMN05443545_10945</name>
</gene>
<dbReference type="EMBL" id="FNNI01000009">
    <property type="protein sequence ID" value="SDX99767.1"/>
    <property type="molecule type" value="Genomic_DNA"/>
</dbReference>
<dbReference type="PANTHER" id="PTHR35011">
    <property type="entry name" value="2,3-DIKETO-L-GULONATE TRAP TRANSPORTER SMALL PERMEASE PROTEIN YIAM"/>
    <property type="match status" value="1"/>
</dbReference>
<feature type="transmembrane region" description="Helical" evidence="9">
    <location>
        <begin position="54"/>
        <end position="72"/>
    </location>
</feature>
<feature type="domain" description="Tripartite ATP-independent periplasmic transporters DctQ component" evidence="10">
    <location>
        <begin position="30"/>
        <end position="158"/>
    </location>
</feature>
<evidence type="ECO:0000256" key="6">
    <source>
        <dbReference type="ARBA" id="ARBA00022989"/>
    </source>
</evidence>
<comment type="subcellular location">
    <subcellularLocation>
        <location evidence="1 9">Cell inner membrane</location>
        <topology evidence="1 9">Multi-pass membrane protein</topology>
    </subcellularLocation>
</comment>
<dbReference type="InterPro" id="IPR007387">
    <property type="entry name" value="TRAP_DctQ"/>
</dbReference>
<evidence type="ECO:0000259" key="10">
    <source>
        <dbReference type="Pfam" id="PF04290"/>
    </source>
</evidence>
<dbReference type="GO" id="GO:0005886">
    <property type="term" value="C:plasma membrane"/>
    <property type="evidence" value="ECO:0007669"/>
    <property type="project" value="UniProtKB-SubCell"/>
</dbReference>
<evidence type="ECO:0000256" key="8">
    <source>
        <dbReference type="ARBA" id="ARBA00038436"/>
    </source>
</evidence>
<evidence type="ECO:0000256" key="9">
    <source>
        <dbReference type="RuleBase" id="RU369079"/>
    </source>
</evidence>
<keyword evidence="2 9" id="KW-0813">Transport</keyword>
<keyword evidence="6 9" id="KW-1133">Transmembrane helix</keyword>
<evidence type="ECO:0000256" key="3">
    <source>
        <dbReference type="ARBA" id="ARBA00022475"/>
    </source>
</evidence>
<evidence type="ECO:0000256" key="2">
    <source>
        <dbReference type="ARBA" id="ARBA00022448"/>
    </source>
</evidence>
<feature type="transmembrane region" description="Helical" evidence="9">
    <location>
        <begin position="93"/>
        <end position="114"/>
    </location>
</feature>
<dbReference type="InterPro" id="IPR055348">
    <property type="entry name" value="DctQ"/>
</dbReference>
<comment type="function">
    <text evidence="9">Part of the tripartite ATP-independent periplasmic (TRAP) transport system.</text>
</comment>
<keyword evidence="5 9" id="KW-0812">Transmembrane</keyword>
<keyword evidence="4 9" id="KW-0997">Cell inner membrane</keyword>
<dbReference type="Proteomes" id="UP000198500">
    <property type="component" value="Unassembled WGS sequence"/>
</dbReference>
<sequence>MNRIHQHIQRISGVLDRWVERVCVVLMGILVLTVWIGILSRYVLPWNLTFTEELARYLMIWTALLAVSIGICRRQHVGMLVIFERLPRLVSKALALIFDVIAFTFFSFLFYYGIGHVSEGLSQVTMIYGMPKGYPYLIIPLASALACIQLLLAMLRDLLAERPTTAIEHT</sequence>
<reference evidence="11 12" key="1">
    <citation type="submission" date="2016-10" db="EMBL/GenBank/DDBJ databases">
        <authorList>
            <person name="de Groot N.N."/>
        </authorList>
    </citation>
    <scope>NUCLEOTIDE SEQUENCE [LARGE SCALE GENOMIC DNA]</scope>
    <source>
        <strain evidence="11 12">DSM 19219</strain>
    </source>
</reference>
<dbReference type="OrthoDB" id="2085311at2"/>
<dbReference type="AlphaFoldDB" id="A0A1H3G9N9"/>
<dbReference type="GO" id="GO:0015740">
    <property type="term" value="P:C4-dicarboxylate transport"/>
    <property type="evidence" value="ECO:0007669"/>
    <property type="project" value="TreeGrafter"/>
</dbReference>
<dbReference type="STRING" id="574349.SAMN05443545_10945"/>
<keyword evidence="12" id="KW-1185">Reference proteome</keyword>
<proteinExistence type="inferred from homology"/>
<keyword evidence="3" id="KW-1003">Cell membrane</keyword>
<evidence type="ECO:0000256" key="4">
    <source>
        <dbReference type="ARBA" id="ARBA00022519"/>
    </source>
</evidence>
<name>A0A1H3G9N9_9GAMM</name>
<evidence type="ECO:0000313" key="11">
    <source>
        <dbReference type="EMBL" id="SDX99767.1"/>
    </source>
</evidence>
<evidence type="ECO:0000313" key="12">
    <source>
        <dbReference type="Proteomes" id="UP000198500"/>
    </source>
</evidence>
<protein>
    <recommendedName>
        <fullName evidence="9">TRAP transporter small permease protein</fullName>
    </recommendedName>
</protein>
<dbReference type="GO" id="GO:0022857">
    <property type="term" value="F:transmembrane transporter activity"/>
    <property type="evidence" value="ECO:0007669"/>
    <property type="project" value="UniProtKB-UniRule"/>
</dbReference>
<keyword evidence="7 9" id="KW-0472">Membrane</keyword>